<accession>A0A8R1IGS8</accession>
<reference evidence="2" key="2">
    <citation type="submission" date="2022-06" db="UniProtKB">
        <authorList>
            <consortium name="EnsemblMetazoa"/>
        </authorList>
    </citation>
    <scope>IDENTIFICATION</scope>
    <source>
        <strain evidence="2">DF5081</strain>
    </source>
</reference>
<keyword evidence="1" id="KW-1133">Transmembrane helix</keyword>
<proteinExistence type="predicted"/>
<sequence>MHESLLAIFLHFVACLGHIATITIFVPVVYFNNTVCNNAVQCKTFHEWMELIGAPIVTSKVYVYAVVSMAFHIIMTPISLRMVKYAAAVDAVERYTKAESKKRMAREAASAKLAIVETTLA</sequence>
<protein>
    <submittedName>
        <fullName evidence="2">Uncharacterized protein</fullName>
    </submittedName>
</protein>
<feature type="transmembrane region" description="Helical" evidence="1">
    <location>
        <begin position="7"/>
        <end position="31"/>
    </location>
</feature>
<keyword evidence="1" id="KW-0472">Membrane</keyword>
<name>A0A8R1IGS8_CAEJA</name>
<organism evidence="2 3">
    <name type="scientific">Caenorhabditis japonica</name>
    <dbReference type="NCBI Taxonomy" id="281687"/>
    <lineage>
        <taxon>Eukaryota</taxon>
        <taxon>Metazoa</taxon>
        <taxon>Ecdysozoa</taxon>
        <taxon>Nematoda</taxon>
        <taxon>Chromadorea</taxon>
        <taxon>Rhabditida</taxon>
        <taxon>Rhabditina</taxon>
        <taxon>Rhabditomorpha</taxon>
        <taxon>Rhabditoidea</taxon>
        <taxon>Rhabditidae</taxon>
        <taxon>Peloderinae</taxon>
        <taxon>Caenorhabditis</taxon>
    </lineage>
</organism>
<evidence type="ECO:0000313" key="3">
    <source>
        <dbReference type="Proteomes" id="UP000005237"/>
    </source>
</evidence>
<reference evidence="3" key="1">
    <citation type="submission" date="2010-08" db="EMBL/GenBank/DDBJ databases">
        <authorList>
            <consortium name="Caenorhabditis japonica Sequencing Consortium"/>
            <person name="Wilson R.K."/>
        </authorList>
    </citation>
    <scope>NUCLEOTIDE SEQUENCE [LARGE SCALE GENOMIC DNA]</scope>
    <source>
        <strain evidence="3">DF5081</strain>
    </source>
</reference>
<evidence type="ECO:0000313" key="2">
    <source>
        <dbReference type="EnsemblMetazoa" id="CJA33515.1"/>
    </source>
</evidence>
<dbReference type="AlphaFoldDB" id="A0A8R1IGS8"/>
<keyword evidence="3" id="KW-1185">Reference proteome</keyword>
<dbReference type="Proteomes" id="UP000005237">
    <property type="component" value="Unassembled WGS sequence"/>
</dbReference>
<feature type="transmembrane region" description="Helical" evidence="1">
    <location>
        <begin position="51"/>
        <end position="74"/>
    </location>
</feature>
<evidence type="ECO:0000256" key="1">
    <source>
        <dbReference type="SAM" id="Phobius"/>
    </source>
</evidence>
<dbReference type="EnsemblMetazoa" id="CJA33515.1">
    <property type="protein sequence ID" value="CJA33515.1"/>
    <property type="gene ID" value="WBGene00209362"/>
</dbReference>
<keyword evidence="1" id="KW-0812">Transmembrane</keyword>